<comment type="caution">
    <text evidence="4">The sequence shown here is derived from an EMBL/GenBank/DDBJ whole genome shotgun (WGS) entry which is preliminary data.</text>
</comment>
<name>A0A838XCK0_9ACTN</name>
<evidence type="ECO:0000313" key="4">
    <source>
        <dbReference type="EMBL" id="MBA4607642.1"/>
    </source>
</evidence>
<dbReference type="InterPro" id="IPR013783">
    <property type="entry name" value="Ig-like_fold"/>
</dbReference>
<feature type="domain" description="Bacterial Ig-like" evidence="3">
    <location>
        <begin position="386"/>
        <end position="469"/>
    </location>
</feature>
<accession>A0A838XCK0</accession>
<dbReference type="Pfam" id="PF16640">
    <property type="entry name" value="Big_3_5"/>
    <property type="match status" value="1"/>
</dbReference>
<reference evidence="4 5" key="1">
    <citation type="submission" date="2020-07" db="EMBL/GenBank/DDBJ databases">
        <title>Draft genome and description of Aeromicrobium phoceense strain Marseille-Q0843 isolated from healthy skin swab.</title>
        <authorList>
            <person name="Boxberger M."/>
            <person name="La Scola B."/>
        </authorList>
    </citation>
    <scope>NUCLEOTIDE SEQUENCE [LARGE SCALE GENOMIC DNA]</scope>
    <source>
        <strain evidence="4 5">Marseille-Q0843</strain>
    </source>
</reference>
<dbReference type="Proteomes" id="UP000550354">
    <property type="component" value="Unassembled WGS sequence"/>
</dbReference>
<dbReference type="InterPro" id="IPR032109">
    <property type="entry name" value="Big_3_5"/>
</dbReference>
<evidence type="ECO:0000256" key="1">
    <source>
        <dbReference type="SAM" id="MobiDB-lite"/>
    </source>
</evidence>
<feature type="signal peptide" evidence="2">
    <location>
        <begin position="1"/>
        <end position="29"/>
    </location>
</feature>
<dbReference type="EMBL" id="JACEOG010000001">
    <property type="protein sequence ID" value="MBA4607642.1"/>
    <property type="molecule type" value="Genomic_DNA"/>
</dbReference>
<feature type="region of interest" description="Disordered" evidence="1">
    <location>
        <begin position="462"/>
        <end position="481"/>
    </location>
</feature>
<feature type="chain" id="PRO_5032946891" evidence="2">
    <location>
        <begin position="30"/>
        <end position="711"/>
    </location>
</feature>
<dbReference type="RefSeq" id="WP_181753833.1">
    <property type="nucleotide sequence ID" value="NZ_JACEOG010000001.1"/>
</dbReference>
<dbReference type="GO" id="GO:0005975">
    <property type="term" value="P:carbohydrate metabolic process"/>
    <property type="evidence" value="ECO:0007669"/>
    <property type="project" value="UniProtKB-ARBA"/>
</dbReference>
<evidence type="ECO:0000259" key="3">
    <source>
        <dbReference type="Pfam" id="PF16640"/>
    </source>
</evidence>
<dbReference type="Gene3D" id="2.60.40.10">
    <property type="entry name" value="Immunoglobulins"/>
    <property type="match status" value="2"/>
</dbReference>
<evidence type="ECO:0000313" key="5">
    <source>
        <dbReference type="Proteomes" id="UP000550354"/>
    </source>
</evidence>
<dbReference type="AlphaFoldDB" id="A0A838XCK0"/>
<evidence type="ECO:0000256" key="2">
    <source>
        <dbReference type="SAM" id="SignalP"/>
    </source>
</evidence>
<proteinExistence type="predicted"/>
<keyword evidence="5" id="KW-1185">Reference proteome</keyword>
<protein>
    <submittedName>
        <fullName evidence="4">Ig-like domain repeat protein</fullName>
    </submittedName>
</protein>
<keyword evidence="2" id="KW-0732">Signal</keyword>
<gene>
    <name evidence="4" type="ORF">H1W00_04055</name>
</gene>
<organism evidence="4 5">
    <name type="scientific">Aeromicrobium phoceense</name>
    <dbReference type="NCBI Taxonomy" id="2754045"/>
    <lineage>
        <taxon>Bacteria</taxon>
        <taxon>Bacillati</taxon>
        <taxon>Actinomycetota</taxon>
        <taxon>Actinomycetes</taxon>
        <taxon>Propionibacteriales</taxon>
        <taxon>Nocardioidaceae</taxon>
        <taxon>Aeromicrobium</taxon>
    </lineage>
</organism>
<sequence length="711" mass="72283">MYRRVTSVATSAAVGLAAAVALMPASAQAAPETFTGRVQVIVGDTIIGCASTQIQAYGDLPGISQSTDGALRVSVSAGTQQQMAIEGRDGSVLGVDDSAAAYPMTGTDPQYTFLSMQEPLAAGSPSVARRQSAIWSVDPATMDLSATYVRDDLTVLDMTAHTFGHEYFISLTPNFAAVANGFPMARQATLRLGETCSGLVQVDEAQAITFTSAAPSPAYPGQTYTVAATGGASENAVSFSSATSDVCSVDGTTVTFDAVGTCTIDANQAAATGYSAAPTVSQDIAVSAIASSVALDLADAAVVTGQTTTAQATVDVIAGTVAAAGGSVQFAVDGADVGAPVAVDSDGLASSPELGAGVGSHQVTATYVPASAHHLGSTSSASLTVTAANTTTKLSVKPTELSATVAPVAPGAGTPTGDVTFRVDGTKVGTAALADGIAKLDFTVPTDTAHGVSAEYTGSTDFNASSASTSRSNPTITSHVSSAQKSRGGWYRTPVTVSFTCDTKGAELATACPKPVTVSRQGASRVSRTIHTADGGVATVTASVKLDRSAPSVGVKGVKPGHSYFDAPTPKCSAKDSLSGVKTCKVTTQRRGSKVVVTAKATDVAGNVRSKRISYRLAAYTIQGAKRKNGVFQVRHGETYTIRVRGSKAKYVYATPAPGKPHRGSVPFKKAGKNTWALGVTMSMTTSATRSWNLGYTQHGKLHVIKVKVIG</sequence>